<dbReference type="InterPro" id="IPR052176">
    <property type="entry name" value="Glycosyl_Hydrlase_43_Enz"/>
</dbReference>
<dbReference type="InterPro" id="IPR023296">
    <property type="entry name" value="Glyco_hydro_beta-prop_sf"/>
</dbReference>
<keyword evidence="3 7" id="KW-0732">Signal</keyword>
<dbReference type="SUPFAM" id="SSF75005">
    <property type="entry name" value="Arabinanase/levansucrase/invertase"/>
    <property type="match status" value="1"/>
</dbReference>
<evidence type="ECO:0000256" key="2">
    <source>
        <dbReference type="ARBA" id="ARBA00022651"/>
    </source>
</evidence>
<evidence type="ECO:0000259" key="8">
    <source>
        <dbReference type="PROSITE" id="PS51175"/>
    </source>
</evidence>
<keyword evidence="6 9" id="KW-0326">Glycosidase</keyword>
<dbReference type="GO" id="GO:0046556">
    <property type="term" value="F:alpha-L-arabinofuranosidase activity"/>
    <property type="evidence" value="ECO:0007669"/>
    <property type="project" value="UniProtKB-EC"/>
</dbReference>
<organism evidence="9 10">
    <name type="scientific">Microbacterium proteolyticum</name>
    <dbReference type="NCBI Taxonomy" id="1572644"/>
    <lineage>
        <taxon>Bacteria</taxon>
        <taxon>Bacillati</taxon>
        <taxon>Actinomycetota</taxon>
        <taxon>Actinomycetes</taxon>
        <taxon>Micrococcales</taxon>
        <taxon>Microbacteriaceae</taxon>
        <taxon>Microbacterium</taxon>
    </lineage>
</organism>
<feature type="chain" id="PRO_5030802858" evidence="7">
    <location>
        <begin position="36"/>
        <end position="809"/>
    </location>
</feature>
<keyword evidence="5" id="KW-0119">Carbohydrate metabolism</keyword>
<dbReference type="SMART" id="SM00606">
    <property type="entry name" value="CBD_IV"/>
    <property type="match status" value="1"/>
</dbReference>
<dbReference type="Pfam" id="PF02018">
    <property type="entry name" value="CBM_4_9"/>
    <property type="match status" value="1"/>
</dbReference>
<dbReference type="Gene3D" id="2.60.120.260">
    <property type="entry name" value="Galactose-binding domain-like"/>
    <property type="match status" value="2"/>
</dbReference>
<evidence type="ECO:0000256" key="7">
    <source>
        <dbReference type="SAM" id="SignalP"/>
    </source>
</evidence>
<feature type="domain" description="CBM6" evidence="8">
    <location>
        <begin position="574"/>
        <end position="707"/>
    </location>
</feature>
<dbReference type="InterPro" id="IPR006710">
    <property type="entry name" value="Glyco_hydro_43"/>
</dbReference>
<evidence type="ECO:0000256" key="3">
    <source>
        <dbReference type="ARBA" id="ARBA00022729"/>
    </source>
</evidence>
<sequence length="809" mass="84644">MQRTQTRRTPFRVLALAAAGVLLAAGFAVTTPANAAQEELVVNGGFEDGTTSWFSNNGNAADGAALASTTDAFSGSQAIRATERKTTGSGPMQDLSGKLQAGQTYTVKARVKYDNPASPATKQFFVTMHYGGGTYTNLGSATPARGEWGYVNSTFTIPATQSVATTRLFIETPWTSAENAAAAPATHLLDFTVDDVSLVGAAPPAPPSKTIEVVGKLPGEHNPLMGHKFGADGYGFVHDGRVYMYMTNDTQGYAPDSNTGVSPQINYGAINQLTLISSDDLVNWVDHGEIQVAGPNGIAPFTGNSWAPGIESKVVDGKEKFFLYYANGGGSSNVVTGDSPLGPWTSERTSTLINSSTPGAQGVNWLFDPAPLVDDDGKQYLFFGGGPASTSFPAEERFNNPKNIRVIELGDDMISTTGTAAVVDAPVAFEAAQVFKRGEKYYLSYSSHFGGNDFGGNQPRVPGYPGGGEIGYMISDDPMSWPKEAYAGVMFPNQSQFFGAGTGGNNHQSAFEYEGKFYFSYHAPTLNKRINGNTTQGYRSAHLQELTFKEDGTVNQVVGDYAGVEQVRDFTPFRTFEAETLGWTKGIATAKIDGGSTEFGDSAPNLVVKDIDNGDWTGLSSVAFGENGAATVTVTAKVKPLQSGGKIDVRAGSATGEILGTIDVTGAAGQWTELSTDLTGATGTQDVYFTFSGPTGDLFEVDTYAFSEAEAAPSLDVAATASVRCIAGKAYVAVQVTNNDETAIAADLSSSFGAKSIASVAAGKTASHVFTTRQANLSAGAVAVTATATVAGQEVQSQLDAAYPAHSCG</sequence>
<dbReference type="PROSITE" id="PS51318">
    <property type="entry name" value="TAT"/>
    <property type="match status" value="1"/>
</dbReference>
<name>A0A7W5GG50_9MICO</name>
<dbReference type="GO" id="GO:0030246">
    <property type="term" value="F:carbohydrate binding"/>
    <property type="evidence" value="ECO:0007669"/>
    <property type="project" value="InterPro"/>
</dbReference>
<dbReference type="RefSeq" id="WP_183420723.1">
    <property type="nucleotide sequence ID" value="NZ_JACHXY010000003.1"/>
</dbReference>
<evidence type="ECO:0000313" key="10">
    <source>
        <dbReference type="Proteomes" id="UP000543579"/>
    </source>
</evidence>
<reference evidence="9 10" key="1">
    <citation type="submission" date="2020-08" db="EMBL/GenBank/DDBJ databases">
        <title>Genomic Encyclopedia of Type Strains, Phase III (KMG-III): the genomes of soil and plant-associated and newly described type strains.</title>
        <authorList>
            <person name="Whitman W."/>
        </authorList>
    </citation>
    <scope>NUCLEOTIDE SEQUENCE [LARGE SCALE GENOMIC DNA]</scope>
    <source>
        <strain evidence="9 10">CECT 8356</strain>
    </source>
</reference>
<dbReference type="PROSITE" id="PS51175">
    <property type="entry name" value="CBM6"/>
    <property type="match status" value="1"/>
</dbReference>
<dbReference type="GO" id="GO:0045493">
    <property type="term" value="P:xylan catabolic process"/>
    <property type="evidence" value="ECO:0007669"/>
    <property type="project" value="UniProtKB-KW"/>
</dbReference>
<dbReference type="InterPro" id="IPR006584">
    <property type="entry name" value="Cellulose-bd_IV"/>
</dbReference>
<dbReference type="Pfam" id="PF04616">
    <property type="entry name" value="Glyco_hydro_43"/>
    <property type="match status" value="1"/>
</dbReference>
<keyword evidence="4 9" id="KW-0378">Hydrolase</keyword>
<protein>
    <submittedName>
        <fullName evidence="9">Arabinoxylan arabinofuranohydrolase</fullName>
        <ecNumber evidence="9">3.2.1.55</ecNumber>
    </submittedName>
</protein>
<dbReference type="EC" id="3.2.1.55" evidence="9"/>
<accession>A0A7W5GG50</accession>
<dbReference type="AlphaFoldDB" id="A0A7W5GG50"/>
<dbReference type="InterPro" id="IPR006311">
    <property type="entry name" value="TAT_signal"/>
</dbReference>
<dbReference type="Proteomes" id="UP000543579">
    <property type="component" value="Unassembled WGS sequence"/>
</dbReference>
<keyword evidence="2" id="KW-0624">Polysaccharide degradation</keyword>
<dbReference type="Pfam" id="PF03422">
    <property type="entry name" value="CBM_6"/>
    <property type="match status" value="1"/>
</dbReference>
<dbReference type="SUPFAM" id="SSF49785">
    <property type="entry name" value="Galactose-binding domain-like"/>
    <property type="match status" value="2"/>
</dbReference>
<feature type="signal peptide" evidence="7">
    <location>
        <begin position="1"/>
        <end position="35"/>
    </location>
</feature>
<dbReference type="PANTHER" id="PTHR43772:SF2">
    <property type="entry name" value="PUTATIVE (AFU_ORTHOLOGUE AFUA_2G04480)-RELATED"/>
    <property type="match status" value="1"/>
</dbReference>
<keyword evidence="2" id="KW-0858">Xylan degradation</keyword>
<evidence type="ECO:0000313" key="9">
    <source>
        <dbReference type="EMBL" id="MBB3159354.1"/>
    </source>
</evidence>
<dbReference type="CDD" id="cd09003">
    <property type="entry name" value="GH43_XynD-like"/>
    <property type="match status" value="1"/>
</dbReference>
<evidence type="ECO:0000256" key="1">
    <source>
        <dbReference type="ARBA" id="ARBA00009865"/>
    </source>
</evidence>
<gene>
    <name evidence="9" type="ORF">FHS07_003072</name>
</gene>
<comment type="caution">
    <text evidence="9">The sequence shown here is derived from an EMBL/GenBank/DDBJ whole genome shotgun (WGS) entry which is preliminary data.</text>
</comment>
<proteinExistence type="inferred from homology"/>
<dbReference type="EMBL" id="JACHXY010000003">
    <property type="protein sequence ID" value="MBB3159354.1"/>
    <property type="molecule type" value="Genomic_DNA"/>
</dbReference>
<comment type="similarity">
    <text evidence="1">Belongs to the glycosyl hydrolase 43 family.</text>
</comment>
<dbReference type="CDD" id="cd04084">
    <property type="entry name" value="CBM6_xylanase-like"/>
    <property type="match status" value="1"/>
</dbReference>
<dbReference type="InterPro" id="IPR005084">
    <property type="entry name" value="CBM6"/>
</dbReference>
<dbReference type="InterPro" id="IPR008979">
    <property type="entry name" value="Galactose-bd-like_sf"/>
</dbReference>
<dbReference type="PANTHER" id="PTHR43772">
    <property type="entry name" value="ENDO-1,4-BETA-XYLANASE"/>
    <property type="match status" value="1"/>
</dbReference>
<evidence type="ECO:0000256" key="6">
    <source>
        <dbReference type="ARBA" id="ARBA00023295"/>
    </source>
</evidence>
<dbReference type="Gene3D" id="2.115.10.20">
    <property type="entry name" value="Glycosyl hydrolase domain, family 43"/>
    <property type="match status" value="1"/>
</dbReference>
<dbReference type="InterPro" id="IPR003305">
    <property type="entry name" value="CenC_carb-bd"/>
</dbReference>
<evidence type="ECO:0000256" key="5">
    <source>
        <dbReference type="ARBA" id="ARBA00023277"/>
    </source>
</evidence>
<evidence type="ECO:0000256" key="4">
    <source>
        <dbReference type="ARBA" id="ARBA00022801"/>
    </source>
</evidence>